<sequence length="60" mass="6923">RDDRWRVTCDTPVKISEMSTEAQCRRDKSLAQRTSQTYDSAVFRGLPLAFFRLSRGAKNV</sequence>
<feature type="non-terminal residue" evidence="1">
    <location>
        <position position="1"/>
    </location>
</feature>
<accession>A0ABS8RYH5</accession>
<keyword evidence="2" id="KW-1185">Reference proteome</keyword>
<dbReference type="EMBL" id="JACEIK010000184">
    <property type="protein sequence ID" value="MCD7451890.1"/>
    <property type="molecule type" value="Genomic_DNA"/>
</dbReference>
<name>A0ABS8RYH5_DATST</name>
<evidence type="ECO:0000313" key="2">
    <source>
        <dbReference type="Proteomes" id="UP000823775"/>
    </source>
</evidence>
<protein>
    <submittedName>
        <fullName evidence="1">Uncharacterized protein</fullName>
    </submittedName>
</protein>
<gene>
    <name evidence="1" type="ORF">HAX54_013814</name>
</gene>
<comment type="caution">
    <text evidence="1">The sequence shown here is derived from an EMBL/GenBank/DDBJ whole genome shotgun (WGS) entry which is preliminary data.</text>
</comment>
<organism evidence="1 2">
    <name type="scientific">Datura stramonium</name>
    <name type="common">Jimsonweed</name>
    <name type="synonym">Common thornapple</name>
    <dbReference type="NCBI Taxonomy" id="4076"/>
    <lineage>
        <taxon>Eukaryota</taxon>
        <taxon>Viridiplantae</taxon>
        <taxon>Streptophyta</taxon>
        <taxon>Embryophyta</taxon>
        <taxon>Tracheophyta</taxon>
        <taxon>Spermatophyta</taxon>
        <taxon>Magnoliopsida</taxon>
        <taxon>eudicotyledons</taxon>
        <taxon>Gunneridae</taxon>
        <taxon>Pentapetalae</taxon>
        <taxon>asterids</taxon>
        <taxon>lamiids</taxon>
        <taxon>Solanales</taxon>
        <taxon>Solanaceae</taxon>
        <taxon>Solanoideae</taxon>
        <taxon>Datureae</taxon>
        <taxon>Datura</taxon>
    </lineage>
</organism>
<proteinExistence type="predicted"/>
<reference evidence="1 2" key="1">
    <citation type="journal article" date="2021" name="BMC Genomics">
        <title>Datura genome reveals duplications of psychoactive alkaloid biosynthetic genes and high mutation rate following tissue culture.</title>
        <authorList>
            <person name="Rajewski A."/>
            <person name="Carter-House D."/>
            <person name="Stajich J."/>
            <person name="Litt A."/>
        </authorList>
    </citation>
    <scope>NUCLEOTIDE SEQUENCE [LARGE SCALE GENOMIC DNA]</scope>
    <source>
        <strain evidence="1">AR-01</strain>
    </source>
</reference>
<evidence type="ECO:0000313" key="1">
    <source>
        <dbReference type="EMBL" id="MCD7451890.1"/>
    </source>
</evidence>
<dbReference type="Proteomes" id="UP000823775">
    <property type="component" value="Unassembled WGS sequence"/>
</dbReference>